<feature type="transmembrane region" description="Helical" evidence="8">
    <location>
        <begin position="998"/>
        <end position="1022"/>
    </location>
</feature>
<evidence type="ECO:0000256" key="7">
    <source>
        <dbReference type="SAM" id="MobiDB-lite"/>
    </source>
</evidence>
<dbReference type="Proteomes" id="UP000186817">
    <property type="component" value="Unassembled WGS sequence"/>
</dbReference>
<keyword evidence="8" id="KW-1133">Transmembrane helix</keyword>
<evidence type="ECO:0000313" key="9">
    <source>
        <dbReference type="EMBL" id="OLQ13734.1"/>
    </source>
</evidence>
<feature type="region of interest" description="Disordered" evidence="7">
    <location>
        <begin position="14"/>
        <end position="33"/>
    </location>
</feature>
<gene>
    <name evidence="9" type="primary">Snapc3</name>
    <name evidence="9" type="ORF">AK812_SmicGene2215</name>
</gene>
<keyword evidence="6" id="KW-0539">Nucleus</keyword>
<dbReference type="InterPro" id="IPR022042">
    <property type="entry name" value="snRNA-activating_su3"/>
</dbReference>
<feature type="region of interest" description="Disordered" evidence="7">
    <location>
        <begin position="231"/>
        <end position="250"/>
    </location>
</feature>
<dbReference type="PANTHER" id="PTHR13421:SF16">
    <property type="entry name" value="SNRNA-ACTIVATING PROTEIN COMPLEX SUBUNIT 3"/>
    <property type="match status" value="1"/>
</dbReference>
<dbReference type="OrthoDB" id="46583at2759"/>
<evidence type="ECO:0000256" key="8">
    <source>
        <dbReference type="SAM" id="Phobius"/>
    </source>
</evidence>
<dbReference type="GO" id="GO:0042796">
    <property type="term" value="P:snRNA transcription by RNA polymerase III"/>
    <property type="evidence" value="ECO:0007669"/>
    <property type="project" value="TreeGrafter"/>
</dbReference>
<dbReference type="PANTHER" id="PTHR13421">
    <property type="entry name" value="SNRNA-ACTIVATING PROTEIN COMPLEX SUBUNIT 3"/>
    <property type="match status" value="1"/>
</dbReference>
<organism evidence="9 10">
    <name type="scientific">Symbiodinium microadriaticum</name>
    <name type="common">Dinoflagellate</name>
    <name type="synonym">Zooxanthella microadriatica</name>
    <dbReference type="NCBI Taxonomy" id="2951"/>
    <lineage>
        <taxon>Eukaryota</taxon>
        <taxon>Sar</taxon>
        <taxon>Alveolata</taxon>
        <taxon>Dinophyceae</taxon>
        <taxon>Suessiales</taxon>
        <taxon>Symbiodiniaceae</taxon>
        <taxon>Symbiodinium</taxon>
    </lineage>
</organism>
<name>A0A1Q9F207_SYMMI</name>
<dbReference type="GO" id="GO:0001006">
    <property type="term" value="F:RNA polymerase III type 3 promoter sequence-specific DNA binding"/>
    <property type="evidence" value="ECO:0007669"/>
    <property type="project" value="TreeGrafter"/>
</dbReference>
<dbReference type="GO" id="GO:0042795">
    <property type="term" value="P:snRNA transcription by RNA polymerase II"/>
    <property type="evidence" value="ECO:0007669"/>
    <property type="project" value="TreeGrafter"/>
</dbReference>
<dbReference type="GO" id="GO:0001046">
    <property type="term" value="F:core promoter sequence-specific DNA binding"/>
    <property type="evidence" value="ECO:0007669"/>
    <property type="project" value="TreeGrafter"/>
</dbReference>
<evidence type="ECO:0000256" key="4">
    <source>
        <dbReference type="ARBA" id="ARBA00023125"/>
    </source>
</evidence>
<feature type="transmembrane region" description="Helical" evidence="8">
    <location>
        <begin position="1034"/>
        <end position="1067"/>
    </location>
</feature>
<sequence>MALPAYLHGVLSHQAETEMEGSDQEDEEVSVLGDRWKPRPSVRLRRSKFKVLNDPRSTGSLVPEKEFKRARSYPLQSLPEVQNLQSWQTRSEEHAAALAKIPASLTDVWKDLDIESEGTWLPTVSRMISDVIRNQLYKEGFTDEDWELDRARSRRARKGYTFYLRNRNRPGASTDRAEAEAMPDSAIAQEQPEGEVQSVKSREERPVEEVPPAKPRRPFWLWPKTQARLWPKRKAARRKRRSRKAKNRDQCRRFTVRGEDAGCVEMRSTLGLPSYADVVLARWGKCKAETADILVDPAPTKAWRLSSTHACRVHPNGVHGSPHKRILHRLLKTATGSEELIAKEVEHECEPPPDIPDYMGCLGSEVILTVSVHGKDGNKEQEYDILSTQTLEELRDAFYFAEDWKYDGPTRLDSACFFIDGIFYSDRRWASSLDYSKELIPHVQQTGCQNLRETSSRSMTTRLSDLERIPFGERCAYIHQGNEEHAIYFTGARLPALSSDCPLKEAYPLLTFMRDFPRKLCQACIQTLAFWAVHNAVRCPRNPTYVCQLCFRHYFQDEDGKLLRPLDYQVAGACNFRLLRALRLDGTEVSSKDSIAELWAGKPCQAEQPWSIAYKWRCQQTFRQRQDLVWLEDKVAQRQLLESWPPGSAAPLPSKWFGPDECAKASEEVLALLAEGEAAVVKPRHAASGQGLAILPPSTTADEAAAAVREALEVECKRGETWQLYQVPKGLGIEVLYPSLHASSKEPDRPLELKLQTIWGIVVGGTIHTSQEVWVTASGRVVRSHHGKNCALRRKYGPRWGLDEVRVDWFLGCDALGPRICEVTWMGDFACAGKTLISEVCRLRRARAWRRCWAGLASVSSKICCGQDPRSVFVQKFEDHVGQDCCVNSFMLGIRRTQLDNWEVIQAAKLGESLTNNTYSQLVNAVYNVHTGFEQRPAQGALAEAPQSGARSRKTHVILQLAGMILSFLYFPLELCMSYRYISKNLNEDDDDDRVGGFFCTAFVCLPFHTLNGALLLVSFVILAEGTDQLDDILAVDLIVLFLASLWLLPAVGLAVLSICSLLAWLITRLEGSGQSSQAQRTDSVMVDTEMIGAHDA</sequence>
<dbReference type="GO" id="GO:0000978">
    <property type="term" value="F:RNA polymerase II cis-regulatory region sequence-specific DNA binding"/>
    <property type="evidence" value="ECO:0007669"/>
    <property type="project" value="TreeGrafter"/>
</dbReference>
<keyword evidence="8" id="KW-0812">Transmembrane</keyword>
<feature type="region of interest" description="Disordered" evidence="7">
    <location>
        <begin position="167"/>
        <end position="212"/>
    </location>
</feature>
<dbReference type="AlphaFoldDB" id="A0A1Q9F207"/>
<feature type="transmembrane region" description="Helical" evidence="8">
    <location>
        <begin position="957"/>
        <end position="977"/>
    </location>
</feature>
<keyword evidence="5" id="KW-0804">Transcription</keyword>
<keyword evidence="4" id="KW-0238">DNA-binding</keyword>
<protein>
    <submittedName>
        <fullName evidence="9">snRNA-activating protein complex subunit 3</fullName>
    </submittedName>
</protein>
<feature type="compositionally biased region" description="Basic residues" evidence="7">
    <location>
        <begin position="231"/>
        <end position="246"/>
    </location>
</feature>
<evidence type="ECO:0000256" key="3">
    <source>
        <dbReference type="ARBA" id="ARBA00023015"/>
    </source>
</evidence>
<comment type="similarity">
    <text evidence="2">Belongs to the SNAPC3/SRD2 family.</text>
</comment>
<dbReference type="Pfam" id="PF12251">
    <property type="entry name" value="SNAPC3"/>
    <property type="match status" value="1"/>
</dbReference>
<evidence type="ECO:0000256" key="5">
    <source>
        <dbReference type="ARBA" id="ARBA00023163"/>
    </source>
</evidence>
<comment type="subcellular location">
    <subcellularLocation>
        <location evidence="1">Nucleus</location>
    </subcellularLocation>
</comment>
<proteinExistence type="inferred from homology"/>
<dbReference type="GO" id="GO:0019185">
    <property type="term" value="C:snRNA-activating protein complex"/>
    <property type="evidence" value="ECO:0007669"/>
    <property type="project" value="TreeGrafter"/>
</dbReference>
<evidence type="ECO:0000256" key="6">
    <source>
        <dbReference type="ARBA" id="ARBA00023242"/>
    </source>
</evidence>
<evidence type="ECO:0000256" key="2">
    <source>
        <dbReference type="ARBA" id="ARBA00010410"/>
    </source>
</evidence>
<keyword evidence="3" id="KW-0805">Transcription regulation</keyword>
<dbReference type="GO" id="GO:0005634">
    <property type="term" value="C:nucleus"/>
    <property type="evidence" value="ECO:0007669"/>
    <property type="project" value="UniProtKB-SubCell"/>
</dbReference>
<reference evidence="9 10" key="1">
    <citation type="submission" date="2016-02" db="EMBL/GenBank/DDBJ databases">
        <title>Genome analysis of coral dinoflagellate symbionts highlights evolutionary adaptations to a symbiotic lifestyle.</title>
        <authorList>
            <person name="Aranda M."/>
            <person name="Li Y."/>
            <person name="Liew Y.J."/>
            <person name="Baumgarten S."/>
            <person name="Simakov O."/>
            <person name="Wilson M."/>
            <person name="Piel J."/>
            <person name="Ashoor H."/>
            <person name="Bougouffa S."/>
            <person name="Bajic V.B."/>
            <person name="Ryu T."/>
            <person name="Ravasi T."/>
            <person name="Bayer T."/>
            <person name="Micklem G."/>
            <person name="Kim H."/>
            <person name="Bhak J."/>
            <person name="Lajeunesse T.C."/>
            <person name="Voolstra C.R."/>
        </authorList>
    </citation>
    <scope>NUCLEOTIDE SEQUENCE [LARGE SCALE GENOMIC DNA]</scope>
    <source>
        <strain evidence="9 10">CCMP2467</strain>
    </source>
</reference>
<evidence type="ECO:0000313" key="10">
    <source>
        <dbReference type="Proteomes" id="UP000186817"/>
    </source>
</evidence>
<evidence type="ECO:0000256" key="1">
    <source>
        <dbReference type="ARBA" id="ARBA00004123"/>
    </source>
</evidence>
<comment type="caution">
    <text evidence="9">The sequence shown here is derived from an EMBL/GenBank/DDBJ whole genome shotgun (WGS) entry which is preliminary data.</text>
</comment>
<accession>A0A1Q9F207</accession>
<keyword evidence="10" id="KW-1185">Reference proteome</keyword>
<feature type="compositionally biased region" description="Acidic residues" evidence="7">
    <location>
        <begin position="17"/>
        <end position="29"/>
    </location>
</feature>
<dbReference type="GO" id="GO:0003681">
    <property type="term" value="F:bent DNA binding"/>
    <property type="evidence" value="ECO:0007669"/>
    <property type="project" value="TreeGrafter"/>
</dbReference>
<keyword evidence="8" id="KW-0472">Membrane</keyword>
<dbReference type="EMBL" id="LSRX01000024">
    <property type="protein sequence ID" value="OLQ13734.1"/>
    <property type="molecule type" value="Genomic_DNA"/>
</dbReference>